<feature type="repeat" description="ANK" evidence="1">
    <location>
        <begin position="191"/>
        <end position="223"/>
    </location>
</feature>
<evidence type="ECO:0000313" key="4">
    <source>
        <dbReference type="Proteomes" id="UP001153069"/>
    </source>
</evidence>
<reference evidence="3" key="1">
    <citation type="submission" date="2020-06" db="EMBL/GenBank/DDBJ databases">
        <authorList>
            <consortium name="Plant Systems Biology data submission"/>
        </authorList>
    </citation>
    <scope>NUCLEOTIDE SEQUENCE</scope>
    <source>
        <strain evidence="3">D6</strain>
    </source>
</reference>
<dbReference type="SMART" id="SM00248">
    <property type="entry name" value="ANK"/>
    <property type="match status" value="2"/>
</dbReference>
<protein>
    <submittedName>
        <fullName evidence="3">Uncharacterized protein</fullName>
    </submittedName>
</protein>
<dbReference type="EMBL" id="CAICTM010000005">
    <property type="protein sequence ID" value="CAB9496479.1"/>
    <property type="molecule type" value="Genomic_DNA"/>
</dbReference>
<feature type="region of interest" description="Disordered" evidence="2">
    <location>
        <begin position="18"/>
        <end position="92"/>
    </location>
</feature>
<proteinExistence type="predicted"/>
<dbReference type="PROSITE" id="PS50088">
    <property type="entry name" value="ANK_REPEAT"/>
    <property type="match status" value="1"/>
</dbReference>
<dbReference type="Proteomes" id="UP001153069">
    <property type="component" value="Unassembled WGS sequence"/>
</dbReference>
<comment type="caution">
    <text evidence="3">The sequence shown here is derived from an EMBL/GenBank/DDBJ whole genome shotgun (WGS) entry which is preliminary data.</text>
</comment>
<evidence type="ECO:0000313" key="3">
    <source>
        <dbReference type="EMBL" id="CAB9496479.1"/>
    </source>
</evidence>
<gene>
    <name evidence="3" type="ORF">SEMRO_5_G004530.2</name>
</gene>
<evidence type="ECO:0000256" key="2">
    <source>
        <dbReference type="SAM" id="MobiDB-lite"/>
    </source>
</evidence>
<organism evidence="3 4">
    <name type="scientific">Seminavis robusta</name>
    <dbReference type="NCBI Taxonomy" id="568900"/>
    <lineage>
        <taxon>Eukaryota</taxon>
        <taxon>Sar</taxon>
        <taxon>Stramenopiles</taxon>
        <taxon>Ochrophyta</taxon>
        <taxon>Bacillariophyta</taxon>
        <taxon>Bacillariophyceae</taxon>
        <taxon>Bacillariophycidae</taxon>
        <taxon>Naviculales</taxon>
        <taxon>Naviculaceae</taxon>
        <taxon>Seminavis</taxon>
    </lineage>
</organism>
<evidence type="ECO:0000256" key="1">
    <source>
        <dbReference type="PROSITE-ProRule" id="PRU00023"/>
    </source>
</evidence>
<name>A0A9N8D5I2_9STRA</name>
<dbReference type="AlphaFoldDB" id="A0A9N8D5I2"/>
<dbReference type="Pfam" id="PF12796">
    <property type="entry name" value="Ank_2"/>
    <property type="match status" value="1"/>
</dbReference>
<keyword evidence="4" id="KW-1185">Reference proteome</keyword>
<keyword evidence="1" id="KW-0040">ANK repeat</keyword>
<feature type="compositionally biased region" description="Basic residues" evidence="2">
    <location>
        <begin position="49"/>
        <end position="60"/>
    </location>
</feature>
<accession>A0A9N8D5I2</accession>
<dbReference type="SUPFAM" id="SSF48403">
    <property type="entry name" value="Ankyrin repeat"/>
    <property type="match status" value="1"/>
</dbReference>
<dbReference type="OrthoDB" id="46691at2759"/>
<dbReference type="Gene3D" id="1.25.40.20">
    <property type="entry name" value="Ankyrin repeat-containing domain"/>
    <property type="match status" value="1"/>
</dbReference>
<dbReference type="InterPro" id="IPR036770">
    <property type="entry name" value="Ankyrin_rpt-contain_sf"/>
</dbReference>
<sequence length="352" mass="39066">MSTSRIPLGLQAVFLASNRGKDVNKPPPEKAASKTFARGWMFQGLRTGTKTRRSKGSKKHDRPEKVKQFSSSVSSDTSHTSVGSMNDEEPVAQIRNKTIKVITQPTEPAKAKTASGRPPMSPQAYLDVMIHSRGYSTRRYRTLQTGYYSKPTEFQQASYHVNLVKMVRNHDVAKFKAVVGAGISPNPCNCYGESLLHMVCRRGDSDLLQIMLDVGSSVQVADDYGRTPLHDACWAATPSFDTVEKIANRDITLFHMTDSRGAVPLSYVRREHWPQWIEFLESKKDTWWPPVRGVDQPSVLVDVAPNEKPIPEPVNALSMELAGHYEACWIQQASTSSVNDATATTSSRPCNA</sequence>
<dbReference type="InterPro" id="IPR002110">
    <property type="entry name" value="Ankyrin_rpt"/>
</dbReference>
<feature type="compositionally biased region" description="Low complexity" evidence="2">
    <location>
        <begin position="70"/>
        <end position="84"/>
    </location>
</feature>
<dbReference type="PROSITE" id="PS50297">
    <property type="entry name" value="ANK_REP_REGION"/>
    <property type="match status" value="1"/>
</dbReference>
<feature type="compositionally biased region" description="Basic and acidic residues" evidence="2">
    <location>
        <begin position="19"/>
        <end position="32"/>
    </location>
</feature>